<dbReference type="GO" id="GO:0005737">
    <property type="term" value="C:cytoplasm"/>
    <property type="evidence" value="ECO:0007669"/>
    <property type="project" value="TreeGrafter"/>
</dbReference>
<dbReference type="Pfam" id="PF00364">
    <property type="entry name" value="Biotin_lipoyl"/>
    <property type="match status" value="1"/>
</dbReference>
<dbReference type="GO" id="GO:0016407">
    <property type="term" value="F:acetyltransferase activity"/>
    <property type="evidence" value="ECO:0007669"/>
    <property type="project" value="TreeGrafter"/>
</dbReference>
<comment type="cofactor">
    <cofactor evidence="1 7">
        <name>(R)-lipoate</name>
        <dbReference type="ChEBI" id="CHEBI:83088"/>
    </cofactor>
</comment>
<accession>A0A085ZDE0</accession>
<dbReference type="Gene3D" id="3.30.559.10">
    <property type="entry name" value="Chloramphenicol acetyltransferase-like domain"/>
    <property type="match status" value="1"/>
</dbReference>
<evidence type="ECO:0000256" key="3">
    <source>
        <dbReference type="ARBA" id="ARBA00011484"/>
    </source>
</evidence>
<keyword evidence="11" id="KW-1185">Reference proteome</keyword>
<dbReference type="CDD" id="cd06849">
    <property type="entry name" value="lipoyl_domain"/>
    <property type="match status" value="1"/>
</dbReference>
<dbReference type="STRING" id="362418.IW19_24505"/>
<dbReference type="InterPro" id="IPR036625">
    <property type="entry name" value="E3-bd_dom_sf"/>
</dbReference>
<evidence type="ECO:0000256" key="4">
    <source>
        <dbReference type="ARBA" id="ARBA00022679"/>
    </source>
</evidence>
<dbReference type="RefSeq" id="WP_035690248.1">
    <property type="nucleotide sequence ID" value="NZ_JPRL01000005.1"/>
</dbReference>
<keyword evidence="4 7" id="KW-0808">Transferase</keyword>
<dbReference type="PROSITE" id="PS50968">
    <property type="entry name" value="BIOTINYL_LIPOYL"/>
    <property type="match status" value="1"/>
</dbReference>
<dbReference type="Gene3D" id="4.10.320.10">
    <property type="entry name" value="E3-binding domain"/>
    <property type="match status" value="1"/>
</dbReference>
<dbReference type="GO" id="GO:0031405">
    <property type="term" value="F:lipoic acid binding"/>
    <property type="evidence" value="ECO:0007669"/>
    <property type="project" value="TreeGrafter"/>
</dbReference>
<dbReference type="eggNOG" id="COG0508">
    <property type="taxonomic scope" value="Bacteria"/>
</dbReference>
<evidence type="ECO:0000256" key="5">
    <source>
        <dbReference type="ARBA" id="ARBA00022823"/>
    </source>
</evidence>
<gene>
    <name evidence="10" type="ORF">IW19_24505</name>
</gene>
<dbReference type="PROSITE" id="PS00189">
    <property type="entry name" value="LIPOYL"/>
    <property type="match status" value="1"/>
</dbReference>
<name>A0A085ZDE0_9FLAO</name>
<comment type="similarity">
    <text evidence="2 7">Belongs to the 2-oxoacid dehydrogenase family.</text>
</comment>
<dbReference type="EC" id="2.3.1.-" evidence="7"/>
<dbReference type="InterPro" id="IPR003016">
    <property type="entry name" value="2-oxoA_DH_lipoyl-BS"/>
</dbReference>
<dbReference type="PANTHER" id="PTHR43178:SF5">
    <property type="entry name" value="LIPOAMIDE ACYLTRANSFERASE COMPONENT OF BRANCHED-CHAIN ALPHA-KETO ACID DEHYDROGENASE COMPLEX, MITOCHONDRIAL"/>
    <property type="match status" value="1"/>
</dbReference>
<comment type="subunit">
    <text evidence="3">Forms a 24-polypeptide structural core with octahedral symmetry.</text>
</comment>
<dbReference type="Proteomes" id="UP000028715">
    <property type="component" value="Unassembled WGS sequence"/>
</dbReference>
<dbReference type="Pfam" id="PF00198">
    <property type="entry name" value="2-oxoacid_dh"/>
    <property type="match status" value="1"/>
</dbReference>
<evidence type="ECO:0000256" key="1">
    <source>
        <dbReference type="ARBA" id="ARBA00001938"/>
    </source>
</evidence>
<sequence length="464" mass="50150">MARFELKLPKMGESVAEATITNWLKEVGDKIEADEAVLEIATDKVDSEVPSEVSGILIEKLFGKDDLVQVGQTIAIIETEGGAPAEVSSSFLIDKVADDEPAPAEAAEIEKTIESVQETVTASQDFSAQASVSEKFFSPLVKNIAKEEAVSVAELESIQGTGKDGRVTKEDILKYVEDRKAGVVEAPKAVQETVKEKIAEPVKQETVVQKAVEPAVQKTPQAVPVSVNGGDEIIEMDRMRKLISGYMTASVQTSAHVQSFIEVDVTNIVKWRDKVKTAFEKREGEKLTFTPIMMEAVAKALKDFPGMNISVDGDYIIKKKNINLGMAAALPNGNLIVPVIKNADQLNLVGMAKAVNDLGNRAKTGKLKPDDTQGGTYTVTNVGTFGSVFGTPIINQPQVGILALGAIRKVPAVIETPEGDFIGIRQKMFLSHSYDHRVVDGALGGSFVKRVAEYLEAFDVERDF</sequence>
<proteinExistence type="inferred from homology"/>
<dbReference type="EMBL" id="JPRL01000005">
    <property type="protein sequence ID" value="KFF02454.1"/>
    <property type="molecule type" value="Genomic_DNA"/>
</dbReference>
<evidence type="ECO:0000259" key="9">
    <source>
        <dbReference type="PROSITE" id="PS51826"/>
    </source>
</evidence>
<dbReference type="InterPro" id="IPR011053">
    <property type="entry name" value="Single_hybrid_motif"/>
</dbReference>
<dbReference type="SUPFAM" id="SSF47005">
    <property type="entry name" value="Peripheral subunit-binding domain of 2-oxo acid dehydrogenase complex"/>
    <property type="match status" value="1"/>
</dbReference>
<keyword evidence="6 7" id="KW-0012">Acyltransferase</keyword>
<dbReference type="SUPFAM" id="SSF51230">
    <property type="entry name" value="Single hybrid motif"/>
    <property type="match status" value="1"/>
</dbReference>
<dbReference type="InterPro" id="IPR004167">
    <property type="entry name" value="PSBD"/>
</dbReference>
<dbReference type="PANTHER" id="PTHR43178">
    <property type="entry name" value="DIHYDROLIPOAMIDE ACETYLTRANSFERASE COMPONENT OF PYRUVATE DEHYDROGENASE COMPLEX"/>
    <property type="match status" value="1"/>
</dbReference>
<dbReference type="Pfam" id="PF02817">
    <property type="entry name" value="E3_binding"/>
    <property type="match status" value="1"/>
</dbReference>
<reference evidence="10 11" key="1">
    <citation type="submission" date="2014-07" db="EMBL/GenBank/DDBJ databases">
        <title>Genome of Flavobacterium reichenbachii LMG 25512.</title>
        <authorList>
            <person name="Stropko S.J."/>
            <person name="Pipes S.E."/>
            <person name="Newman J.D."/>
        </authorList>
    </citation>
    <scope>NUCLEOTIDE SEQUENCE [LARGE SCALE GENOMIC DNA]</scope>
    <source>
        <strain evidence="10 11">LMG 25512</strain>
    </source>
</reference>
<dbReference type="AlphaFoldDB" id="A0A085ZDE0"/>
<evidence type="ECO:0000256" key="2">
    <source>
        <dbReference type="ARBA" id="ARBA00007317"/>
    </source>
</evidence>
<evidence type="ECO:0000313" key="10">
    <source>
        <dbReference type="EMBL" id="KFF02454.1"/>
    </source>
</evidence>
<dbReference type="PROSITE" id="PS51826">
    <property type="entry name" value="PSBD"/>
    <property type="match status" value="1"/>
</dbReference>
<protein>
    <recommendedName>
        <fullName evidence="7">Dihydrolipoamide acetyltransferase component of pyruvate dehydrogenase complex</fullName>
        <ecNumber evidence="7">2.3.1.-</ecNumber>
    </recommendedName>
</protein>
<keyword evidence="5 7" id="KW-0450">Lipoyl</keyword>
<comment type="caution">
    <text evidence="10">The sequence shown here is derived from an EMBL/GenBank/DDBJ whole genome shotgun (WGS) entry which is preliminary data.</text>
</comment>
<dbReference type="InterPro" id="IPR023213">
    <property type="entry name" value="CAT-like_dom_sf"/>
</dbReference>
<dbReference type="OrthoDB" id="9805770at2"/>
<evidence type="ECO:0000259" key="8">
    <source>
        <dbReference type="PROSITE" id="PS50968"/>
    </source>
</evidence>
<evidence type="ECO:0000256" key="6">
    <source>
        <dbReference type="ARBA" id="ARBA00023315"/>
    </source>
</evidence>
<dbReference type="SUPFAM" id="SSF52777">
    <property type="entry name" value="CoA-dependent acyltransferases"/>
    <property type="match status" value="1"/>
</dbReference>
<dbReference type="Gene3D" id="2.40.50.100">
    <property type="match status" value="1"/>
</dbReference>
<evidence type="ECO:0000313" key="11">
    <source>
        <dbReference type="Proteomes" id="UP000028715"/>
    </source>
</evidence>
<dbReference type="InterPro" id="IPR000089">
    <property type="entry name" value="Biotin_lipoyl"/>
</dbReference>
<feature type="domain" description="Lipoyl-binding" evidence="8">
    <location>
        <begin position="3"/>
        <end position="78"/>
    </location>
</feature>
<dbReference type="InterPro" id="IPR001078">
    <property type="entry name" value="2-oxoacid_DH_actylTfrase"/>
</dbReference>
<feature type="domain" description="Peripheral subunit-binding (PSBD)" evidence="9">
    <location>
        <begin position="136"/>
        <end position="176"/>
    </location>
</feature>
<organism evidence="10 11">
    <name type="scientific">Flavobacterium reichenbachii</name>
    <dbReference type="NCBI Taxonomy" id="362418"/>
    <lineage>
        <taxon>Bacteria</taxon>
        <taxon>Pseudomonadati</taxon>
        <taxon>Bacteroidota</taxon>
        <taxon>Flavobacteriia</taxon>
        <taxon>Flavobacteriales</taxon>
        <taxon>Flavobacteriaceae</taxon>
        <taxon>Flavobacterium</taxon>
    </lineage>
</organism>
<dbReference type="InterPro" id="IPR050743">
    <property type="entry name" value="2-oxoacid_DH_E2_comp"/>
</dbReference>
<evidence type="ECO:0000256" key="7">
    <source>
        <dbReference type="RuleBase" id="RU003423"/>
    </source>
</evidence>